<dbReference type="EMBL" id="ONZQ02000012">
    <property type="protein sequence ID" value="SPO05285.1"/>
    <property type="molecule type" value="Genomic_DNA"/>
</dbReference>
<reference evidence="1" key="1">
    <citation type="submission" date="2018-03" db="EMBL/GenBank/DDBJ databases">
        <authorList>
            <person name="Guldener U."/>
        </authorList>
    </citation>
    <scope>NUCLEOTIDE SEQUENCE</scope>
</reference>
<evidence type="ECO:0000313" key="2">
    <source>
        <dbReference type="Proteomes" id="UP001187682"/>
    </source>
</evidence>
<name>A0AAE8N2V6_9PEZI</name>
<comment type="caution">
    <text evidence="1">The sequence shown here is derived from an EMBL/GenBank/DDBJ whole genome shotgun (WGS) entry which is preliminary data.</text>
</comment>
<dbReference type="Gene3D" id="3.30.560.10">
    <property type="entry name" value="Glucose Oxidase, domain 3"/>
    <property type="match status" value="1"/>
</dbReference>
<gene>
    <name evidence="1" type="ORF">DNG_07972</name>
</gene>
<organism evidence="1 2">
    <name type="scientific">Cephalotrichum gorgonifer</name>
    <dbReference type="NCBI Taxonomy" id="2041049"/>
    <lineage>
        <taxon>Eukaryota</taxon>
        <taxon>Fungi</taxon>
        <taxon>Dikarya</taxon>
        <taxon>Ascomycota</taxon>
        <taxon>Pezizomycotina</taxon>
        <taxon>Sordariomycetes</taxon>
        <taxon>Hypocreomycetidae</taxon>
        <taxon>Microascales</taxon>
        <taxon>Microascaceae</taxon>
        <taxon>Cephalotrichum</taxon>
    </lineage>
</organism>
<dbReference type="AlphaFoldDB" id="A0AAE8N2V6"/>
<proteinExistence type="predicted"/>
<protein>
    <submittedName>
        <fullName evidence="1">Uncharacterized protein</fullName>
    </submittedName>
</protein>
<accession>A0AAE8N2V6</accession>
<dbReference type="SUPFAM" id="SSF54373">
    <property type="entry name" value="FAD-linked reductases, C-terminal domain"/>
    <property type="match status" value="1"/>
</dbReference>
<sequence>MNFMGFFSSTPGWNPNEFEYGFMQLHPRNINGTVKLHSKDPREVPDIHLGFFQNGDDEDLESILEAINFVRPIFHSLGNNTFTEHRPCAEGVECTDDWQRHYLHTQVYSHPAPMSLMLPQGSAPLTDYVAYGTVQFTFSVSPFE</sequence>
<keyword evidence="2" id="KW-1185">Reference proteome</keyword>
<dbReference type="Proteomes" id="UP001187682">
    <property type="component" value="Unassembled WGS sequence"/>
</dbReference>
<evidence type="ECO:0000313" key="1">
    <source>
        <dbReference type="EMBL" id="SPO05285.1"/>
    </source>
</evidence>